<keyword evidence="1" id="KW-0472">Membrane</keyword>
<dbReference type="AlphaFoldDB" id="A0A6G1L4A4"/>
<name>A0A6G1L4A4_9PEZI</name>
<proteinExistence type="predicted"/>
<keyword evidence="1" id="KW-1133">Transmembrane helix</keyword>
<protein>
    <submittedName>
        <fullName evidence="2">Uncharacterized protein</fullName>
    </submittedName>
</protein>
<keyword evidence="1" id="KW-0812">Transmembrane</keyword>
<evidence type="ECO:0000313" key="2">
    <source>
        <dbReference type="EMBL" id="KAF2767697.1"/>
    </source>
</evidence>
<feature type="transmembrane region" description="Helical" evidence="1">
    <location>
        <begin position="91"/>
        <end position="112"/>
    </location>
</feature>
<evidence type="ECO:0000256" key="1">
    <source>
        <dbReference type="SAM" id="Phobius"/>
    </source>
</evidence>
<organism evidence="2 3">
    <name type="scientific">Teratosphaeria nubilosa</name>
    <dbReference type="NCBI Taxonomy" id="161662"/>
    <lineage>
        <taxon>Eukaryota</taxon>
        <taxon>Fungi</taxon>
        <taxon>Dikarya</taxon>
        <taxon>Ascomycota</taxon>
        <taxon>Pezizomycotina</taxon>
        <taxon>Dothideomycetes</taxon>
        <taxon>Dothideomycetidae</taxon>
        <taxon>Mycosphaerellales</taxon>
        <taxon>Teratosphaeriaceae</taxon>
        <taxon>Teratosphaeria</taxon>
    </lineage>
</organism>
<dbReference type="Proteomes" id="UP000799436">
    <property type="component" value="Unassembled WGS sequence"/>
</dbReference>
<reference evidence="2" key="1">
    <citation type="journal article" date="2020" name="Stud. Mycol.">
        <title>101 Dothideomycetes genomes: a test case for predicting lifestyles and emergence of pathogens.</title>
        <authorList>
            <person name="Haridas S."/>
            <person name="Albert R."/>
            <person name="Binder M."/>
            <person name="Bloem J."/>
            <person name="Labutti K."/>
            <person name="Salamov A."/>
            <person name="Andreopoulos B."/>
            <person name="Baker S."/>
            <person name="Barry K."/>
            <person name="Bills G."/>
            <person name="Bluhm B."/>
            <person name="Cannon C."/>
            <person name="Castanera R."/>
            <person name="Culley D."/>
            <person name="Daum C."/>
            <person name="Ezra D."/>
            <person name="Gonzalez J."/>
            <person name="Henrissat B."/>
            <person name="Kuo A."/>
            <person name="Liang C."/>
            <person name="Lipzen A."/>
            <person name="Lutzoni F."/>
            <person name="Magnuson J."/>
            <person name="Mondo S."/>
            <person name="Nolan M."/>
            <person name="Ohm R."/>
            <person name="Pangilinan J."/>
            <person name="Park H.-J."/>
            <person name="Ramirez L."/>
            <person name="Alfaro M."/>
            <person name="Sun H."/>
            <person name="Tritt A."/>
            <person name="Yoshinaga Y."/>
            <person name="Zwiers L.-H."/>
            <person name="Turgeon B."/>
            <person name="Goodwin S."/>
            <person name="Spatafora J."/>
            <person name="Crous P."/>
            <person name="Grigoriev I."/>
        </authorList>
    </citation>
    <scope>NUCLEOTIDE SEQUENCE</scope>
    <source>
        <strain evidence="2">CBS 116005</strain>
    </source>
</reference>
<keyword evidence="3" id="KW-1185">Reference proteome</keyword>
<evidence type="ECO:0000313" key="3">
    <source>
        <dbReference type="Proteomes" id="UP000799436"/>
    </source>
</evidence>
<dbReference type="EMBL" id="ML995852">
    <property type="protein sequence ID" value="KAF2767697.1"/>
    <property type="molecule type" value="Genomic_DNA"/>
</dbReference>
<accession>A0A6G1L4A4</accession>
<sequence>MVEQWHRVQRHILQRYNVSEHDFSLLEHYSASILGERDLLWQQLLPEQFFGAAIRQRFSNKSLPKAERDWSIPRSHGSGGKRSANNFWRDIITTLIILLIVFGAAFTGMHWASDLFARQGFRRQL</sequence>
<gene>
    <name evidence="2" type="ORF">EJ03DRAFT_337414</name>
</gene>